<dbReference type="STRING" id="640938.TR210_2578"/>
<evidence type="ECO:0000313" key="3">
    <source>
        <dbReference type="Proteomes" id="UP000076878"/>
    </source>
</evidence>
<evidence type="ECO:0000313" key="2">
    <source>
        <dbReference type="EMBL" id="SEJ77221.1"/>
    </source>
</evidence>
<keyword evidence="4" id="KW-1185">Reference proteome</keyword>
<dbReference type="AlphaFoldDB" id="A0A143Z6J3"/>
<name>A0A143Z6J3_9LACT</name>
<dbReference type="EMBL" id="FJNB01000025">
    <property type="protein sequence ID" value="CZR08468.1"/>
    <property type="molecule type" value="Genomic_DNA"/>
</dbReference>
<protein>
    <submittedName>
        <fullName evidence="1">Uncharacterized protein</fullName>
    </submittedName>
</protein>
<accession>A0A143Z6J3</accession>
<sequence>MGLRLSKGVFYNSICKLSDVRLSFHCKLKSFFSNNSCSSCGYQQGDSTCQVELICSSLFDAISLCWENGNNSAICITENDFF</sequence>
<reference evidence="2 4" key="2">
    <citation type="submission" date="2016-10" db="EMBL/GenBank/DDBJ databases">
        <authorList>
            <person name="Varghese N."/>
            <person name="Submissions S."/>
        </authorList>
    </citation>
    <scope>NUCLEOTIDE SEQUENCE [LARGE SCALE GENOMIC DNA]</scope>
    <source>
        <strain evidence="2 4">DSM 22150</strain>
    </source>
</reference>
<organism evidence="1 3">
    <name type="scientific">Trichococcus ilyis</name>
    <dbReference type="NCBI Taxonomy" id="640938"/>
    <lineage>
        <taxon>Bacteria</taxon>
        <taxon>Bacillati</taxon>
        <taxon>Bacillota</taxon>
        <taxon>Bacilli</taxon>
        <taxon>Lactobacillales</taxon>
        <taxon>Carnobacteriaceae</taxon>
        <taxon>Trichococcus</taxon>
    </lineage>
</organism>
<dbReference type="Proteomes" id="UP000076878">
    <property type="component" value="Unassembled WGS sequence"/>
</dbReference>
<evidence type="ECO:0000313" key="4">
    <source>
        <dbReference type="Proteomes" id="UP000199280"/>
    </source>
</evidence>
<dbReference type="Proteomes" id="UP000199280">
    <property type="component" value="Unassembled WGS sequence"/>
</dbReference>
<proteinExistence type="predicted"/>
<dbReference type="EMBL" id="FNYT01000026">
    <property type="protein sequence ID" value="SEJ77221.1"/>
    <property type="molecule type" value="Genomic_DNA"/>
</dbReference>
<reference evidence="1 3" key="1">
    <citation type="submission" date="2016-02" db="EMBL/GenBank/DDBJ databases">
        <authorList>
            <person name="Wen L."/>
            <person name="He K."/>
            <person name="Yang H."/>
        </authorList>
    </citation>
    <scope>NUCLEOTIDE SEQUENCE [LARGE SCALE GENOMIC DNA]</scope>
    <source>
        <strain evidence="1">Trichococcus_R210</strain>
    </source>
</reference>
<gene>
    <name evidence="2" type="ORF">SAMN05216375_1265</name>
    <name evidence="1" type="ORF">TR210_2578</name>
</gene>
<evidence type="ECO:0000313" key="1">
    <source>
        <dbReference type="EMBL" id="CZR08468.1"/>
    </source>
</evidence>